<gene>
    <name evidence="2" type="ORF">COLO4_10314</name>
</gene>
<name>A0A1R3K9C2_9ROSI</name>
<sequence>MGKNCSLDSRTVTFFFLLLSFQIPKIMQGTQAIDDSTSWFNNNHGIGNSSEELDSLFDICYRYPVSDPDSPLRETVCQIQPEKQSDYDFRCWLSELDSCCGGYWGDDIFSGKYSSVDDQINDPMVKTEEFHQSEDQLQSYTSYSEGEFSHQNDDFNPWSYCQYFEDDDSCSYNEEEPRTMHGYRINEVGICDGIFGYFPCLLREQQQYNNMQW</sequence>
<evidence type="ECO:0000313" key="2">
    <source>
        <dbReference type="EMBL" id="OMP03618.1"/>
    </source>
</evidence>
<organism evidence="2 3">
    <name type="scientific">Corchorus olitorius</name>
    <dbReference type="NCBI Taxonomy" id="93759"/>
    <lineage>
        <taxon>Eukaryota</taxon>
        <taxon>Viridiplantae</taxon>
        <taxon>Streptophyta</taxon>
        <taxon>Embryophyta</taxon>
        <taxon>Tracheophyta</taxon>
        <taxon>Spermatophyta</taxon>
        <taxon>Magnoliopsida</taxon>
        <taxon>eudicotyledons</taxon>
        <taxon>Gunneridae</taxon>
        <taxon>Pentapetalae</taxon>
        <taxon>rosids</taxon>
        <taxon>malvids</taxon>
        <taxon>Malvales</taxon>
        <taxon>Malvaceae</taxon>
        <taxon>Grewioideae</taxon>
        <taxon>Apeibeae</taxon>
        <taxon>Corchorus</taxon>
    </lineage>
</organism>
<dbReference type="OrthoDB" id="815707at2759"/>
<dbReference type="Proteomes" id="UP000187203">
    <property type="component" value="Unassembled WGS sequence"/>
</dbReference>
<keyword evidence="3" id="KW-1185">Reference proteome</keyword>
<reference evidence="3" key="1">
    <citation type="submission" date="2013-09" db="EMBL/GenBank/DDBJ databases">
        <title>Corchorus olitorius genome sequencing.</title>
        <authorList>
            <person name="Alam M."/>
            <person name="Haque M.S."/>
            <person name="Islam M.S."/>
            <person name="Emdad E.M."/>
            <person name="Islam M.M."/>
            <person name="Ahmed B."/>
            <person name="Halim A."/>
            <person name="Hossen Q.M.M."/>
            <person name="Hossain M.Z."/>
            <person name="Ahmed R."/>
            <person name="Khan M.M."/>
            <person name="Islam R."/>
            <person name="Rashid M.M."/>
            <person name="Khan S.A."/>
            <person name="Rahman M.S."/>
            <person name="Alam M."/>
            <person name="Yahiya A.S."/>
            <person name="Khan M.S."/>
            <person name="Azam M.S."/>
            <person name="Haque T."/>
            <person name="Lashkar M.Z.H."/>
            <person name="Akhand A.I."/>
            <person name="Morshed G."/>
            <person name="Roy S."/>
            <person name="Uddin K.S."/>
            <person name="Rabeya T."/>
            <person name="Hossain A.S."/>
            <person name="Chowdhury A."/>
            <person name="Snigdha A.R."/>
            <person name="Mortoza M.S."/>
            <person name="Matin S.A."/>
            <person name="Hoque S.M.E."/>
            <person name="Islam M.K."/>
            <person name="Roy D.K."/>
            <person name="Haider R."/>
            <person name="Moosa M.M."/>
            <person name="Elias S.M."/>
            <person name="Hasan A.M."/>
            <person name="Jahan S."/>
            <person name="Shafiuddin M."/>
            <person name="Mahmood N."/>
            <person name="Shommy N.S."/>
        </authorList>
    </citation>
    <scope>NUCLEOTIDE SEQUENCE [LARGE SCALE GENOMIC DNA]</scope>
    <source>
        <strain evidence="3">cv. O-4</strain>
    </source>
</reference>
<evidence type="ECO:0000256" key="1">
    <source>
        <dbReference type="SAM" id="SignalP"/>
    </source>
</evidence>
<comment type="caution">
    <text evidence="2">The sequence shown here is derived from an EMBL/GenBank/DDBJ whole genome shotgun (WGS) entry which is preliminary data.</text>
</comment>
<accession>A0A1R3K9C2</accession>
<feature type="signal peptide" evidence="1">
    <location>
        <begin position="1"/>
        <end position="32"/>
    </location>
</feature>
<proteinExistence type="predicted"/>
<keyword evidence="1" id="KW-0732">Signal</keyword>
<protein>
    <submittedName>
        <fullName evidence="2">Uncharacterized protein</fullName>
    </submittedName>
</protein>
<dbReference type="EMBL" id="AWUE01014463">
    <property type="protein sequence ID" value="OMP03618.1"/>
    <property type="molecule type" value="Genomic_DNA"/>
</dbReference>
<dbReference type="AlphaFoldDB" id="A0A1R3K9C2"/>
<feature type="chain" id="PRO_5010305478" evidence="1">
    <location>
        <begin position="33"/>
        <end position="213"/>
    </location>
</feature>
<evidence type="ECO:0000313" key="3">
    <source>
        <dbReference type="Proteomes" id="UP000187203"/>
    </source>
</evidence>